<evidence type="ECO:0008006" key="3">
    <source>
        <dbReference type="Google" id="ProtNLM"/>
    </source>
</evidence>
<dbReference type="Proteomes" id="UP000178187">
    <property type="component" value="Unassembled WGS sequence"/>
</dbReference>
<sequence length="136" mass="15372">MSYDKNFFKKFRFSPEEIKIHWQSALRDLDIARKDSFPEVKFTYSYQALIKAGIVLIGSVGHVKVRSVPGHHVKTLEKMSEILGDADVSVVGDAMRTKRNTDLYGGGTVIGEKEASDYLRFVEAVFESVKSKLKIK</sequence>
<gene>
    <name evidence="1" type="ORF">A3G33_10820</name>
</gene>
<organism evidence="1 2">
    <name type="scientific">Candidatus Danuiimicrobium aquiferis</name>
    <dbReference type="NCBI Taxonomy" id="1801832"/>
    <lineage>
        <taxon>Bacteria</taxon>
        <taxon>Pseudomonadati</taxon>
        <taxon>Candidatus Omnitrophota</taxon>
        <taxon>Candidatus Danuiimicrobium</taxon>
    </lineage>
</organism>
<dbReference type="EMBL" id="MHFR01000063">
    <property type="protein sequence ID" value="OGW95461.1"/>
    <property type="molecule type" value="Genomic_DNA"/>
</dbReference>
<dbReference type="AlphaFoldDB" id="A0A1G1KRA0"/>
<proteinExistence type="predicted"/>
<evidence type="ECO:0000313" key="1">
    <source>
        <dbReference type="EMBL" id="OGW95461.1"/>
    </source>
</evidence>
<comment type="caution">
    <text evidence="1">The sequence shown here is derived from an EMBL/GenBank/DDBJ whole genome shotgun (WGS) entry which is preliminary data.</text>
</comment>
<name>A0A1G1KRA0_9BACT</name>
<accession>A0A1G1KRA0</accession>
<evidence type="ECO:0000313" key="2">
    <source>
        <dbReference type="Proteomes" id="UP000178187"/>
    </source>
</evidence>
<reference evidence="1 2" key="1">
    <citation type="journal article" date="2016" name="Nat. Commun.">
        <title>Thousands of microbial genomes shed light on interconnected biogeochemical processes in an aquifer system.</title>
        <authorList>
            <person name="Anantharaman K."/>
            <person name="Brown C.T."/>
            <person name="Hug L.A."/>
            <person name="Sharon I."/>
            <person name="Castelle C.J."/>
            <person name="Probst A.J."/>
            <person name="Thomas B.C."/>
            <person name="Singh A."/>
            <person name="Wilkins M.J."/>
            <person name="Karaoz U."/>
            <person name="Brodie E.L."/>
            <person name="Williams K.H."/>
            <person name="Hubbard S.S."/>
            <person name="Banfield J.F."/>
        </authorList>
    </citation>
    <scope>NUCLEOTIDE SEQUENCE [LARGE SCALE GENOMIC DNA]</scope>
</reference>
<protein>
    <recommendedName>
        <fullName evidence="3">HEPN domain-containing protein</fullName>
    </recommendedName>
</protein>